<dbReference type="InterPro" id="IPR039901">
    <property type="entry name" value="Kdotransferase"/>
</dbReference>
<dbReference type="FunFam" id="3.40.50.2000:FF:000432">
    <property type="entry name" value="3-deoxy-D-manno-octulosonic acid transferase"/>
    <property type="match status" value="1"/>
</dbReference>
<keyword evidence="9" id="KW-1003">Cell membrane</keyword>
<evidence type="ECO:0000313" key="12">
    <source>
        <dbReference type="Proteomes" id="UP000008459"/>
    </source>
</evidence>
<evidence type="ECO:0000256" key="7">
    <source>
        <dbReference type="PIRSR" id="PIRSR639901-1"/>
    </source>
</evidence>
<evidence type="ECO:0000313" key="11">
    <source>
        <dbReference type="EMBL" id="AEE70615.1"/>
    </source>
</evidence>
<comment type="function">
    <text evidence="9">Involved in lipopolysaccharide (LPS) biosynthesis. Catalyzes the transfer of 3-deoxy-D-manno-octulosonate (Kdo) residue(s) from CMP-Kdo to lipid IV(A), the tetraacyldisaccharide-1,4'-bisphosphate precursor of lipid A.</text>
</comment>
<comment type="subcellular location">
    <subcellularLocation>
        <location evidence="9">Cell membrane</location>
    </subcellularLocation>
</comment>
<evidence type="ECO:0000256" key="6">
    <source>
        <dbReference type="ARBA" id="ARBA00049183"/>
    </source>
</evidence>
<organism evidence="11 12">
    <name type="scientific">Helicobacter pylori 83</name>
    <dbReference type="NCBI Taxonomy" id="585538"/>
    <lineage>
        <taxon>Bacteria</taxon>
        <taxon>Pseudomonadati</taxon>
        <taxon>Campylobacterota</taxon>
        <taxon>Epsilonproteobacteria</taxon>
        <taxon>Campylobacterales</taxon>
        <taxon>Helicobacteraceae</taxon>
        <taxon>Helicobacter</taxon>
    </lineage>
</organism>
<dbReference type="GO" id="GO:0009245">
    <property type="term" value="P:lipid A biosynthetic process"/>
    <property type="evidence" value="ECO:0007669"/>
    <property type="project" value="TreeGrafter"/>
</dbReference>
<feature type="site" description="Transition state stabilizer" evidence="8">
    <location>
        <position position="202"/>
    </location>
</feature>
<dbReference type="NCBIfam" id="NF004389">
    <property type="entry name" value="PRK05749.1-5"/>
    <property type="match status" value="1"/>
</dbReference>
<dbReference type="RefSeq" id="WP_000472194.1">
    <property type="nucleotide sequence ID" value="NC_017375.1"/>
</dbReference>
<comment type="pathway">
    <text evidence="1 9">Bacterial outer membrane biogenesis; LPS core biosynthesis.</text>
</comment>
<evidence type="ECO:0000256" key="8">
    <source>
        <dbReference type="PIRSR" id="PIRSR639901-2"/>
    </source>
</evidence>
<dbReference type="EC" id="2.4.99.12" evidence="2 9"/>
<keyword evidence="4 9" id="KW-0808">Transferase</keyword>
<dbReference type="InterPro" id="IPR038107">
    <property type="entry name" value="Glycos_transf_N_sf"/>
</dbReference>
<dbReference type="Pfam" id="PF04413">
    <property type="entry name" value="Glycos_transf_N"/>
    <property type="match status" value="1"/>
</dbReference>
<keyword evidence="9" id="KW-0472">Membrane</keyword>
<dbReference type="AlphaFoldDB" id="F4D6J0"/>
<evidence type="ECO:0000256" key="4">
    <source>
        <dbReference type="ARBA" id="ARBA00022679"/>
    </source>
</evidence>
<protein>
    <recommendedName>
        <fullName evidence="3 9">3-deoxy-D-manno-octulosonic acid transferase</fullName>
        <shortName evidence="9">Kdo transferase</shortName>
        <ecNumber evidence="2 9">2.4.99.12</ecNumber>
    </recommendedName>
    <alternativeName>
        <fullName evidence="5 9">Lipid IV(A) 3-deoxy-D-manno-octulosonic acid transferase</fullName>
    </alternativeName>
</protein>
<dbReference type="Gene3D" id="3.40.50.2000">
    <property type="entry name" value="Glycogen Phosphorylase B"/>
    <property type="match status" value="1"/>
</dbReference>
<evidence type="ECO:0000256" key="3">
    <source>
        <dbReference type="ARBA" id="ARBA00019077"/>
    </source>
</evidence>
<proteinExistence type="inferred from homology"/>
<keyword evidence="9" id="KW-0448">Lipopolysaccharide biosynthesis</keyword>
<comment type="catalytic activity">
    <reaction evidence="6 9">
        <text>lipid IVA (E. coli) + CMP-3-deoxy-beta-D-manno-octulosonate = alpha-Kdo-(2-&gt;6)-lipid IVA (E. coli) + CMP + H(+)</text>
        <dbReference type="Rhea" id="RHEA:28066"/>
        <dbReference type="ChEBI" id="CHEBI:15378"/>
        <dbReference type="ChEBI" id="CHEBI:58603"/>
        <dbReference type="ChEBI" id="CHEBI:60364"/>
        <dbReference type="ChEBI" id="CHEBI:60377"/>
        <dbReference type="ChEBI" id="CHEBI:85987"/>
        <dbReference type="EC" id="2.4.99.12"/>
    </reaction>
</comment>
<evidence type="ECO:0000259" key="10">
    <source>
        <dbReference type="Pfam" id="PF04413"/>
    </source>
</evidence>
<evidence type="ECO:0000256" key="2">
    <source>
        <dbReference type="ARBA" id="ARBA00012621"/>
    </source>
</evidence>
<dbReference type="EMBL" id="CP002605">
    <property type="protein sequence ID" value="AEE70615.1"/>
    <property type="molecule type" value="Genomic_DNA"/>
</dbReference>
<sequence length="395" mass="46036">MFKFFYLLFLTLGHLLGAPFIFFWSFKEKYRYSLKARFFLKDNFLKSEPIFWFHACSYGEVKSLEPIIQSLKEPILISVTTNTGFELAAQTYQNLEHIEVRYLPFETLLFAWKKNLKRLKTLVVTEAELWFNVFDTAQKLGAKTMLINARISVRSYPKYQRFSFFYALLFKRIDLILAQSKDDKKRLLNLGAKKVVDFLNIKRFSKPVIASFYPKNPSALNIVLASTHEGEEELGLKAFLELKKTFKNARLFVVPRHPERFKSVQNLLQDALKTTRFSWECFSSKGFVECDVLLVDRLGELNNFYPIADIVILGGSFVKMGGHNPLEPAFFNTRLITGEYIFNQVALFELIKPYKIVQKEDLLDALLDYKNLGVVRFLENGHDLNELLAFIKEKK</sequence>
<dbReference type="PATRIC" id="fig|585538.3.peg.1035"/>
<dbReference type="InterPro" id="IPR007507">
    <property type="entry name" value="Glycos_transf_N"/>
</dbReference>
<dbReference type="GO" id="GO:0043842">
    <property type="term" value="F:Kdo transferase activity"/>
    <property type="evidence" value="ECO:0007669"/>
    <property type="project" value="UniProtKB-EC"/>
</dbReference>
<dbReference type="GO" id="GO:0005886">
    <property type="term" value="C:plasma membrane"/>
    <property type="evidence" value="ECO:0007669"/>
    <property type="project" value="UniProtKB-SubCell"/>
</dbReference>
<evidence type="ECO:0000256" key="9">
    <source>
        <dbReference type="RuleBase" id="RU365103"/>
    </source>
</evidence>
<evidence type="ECO:0000256" key="1">
    <source>
        <dbReference type="ARBA" id="ARBA00004713"/>
    </source>
</evidence>
<name>F4D6J0_HELPX</name>
<dbReference type="GO" id="GO:0009244">
    <property type="term" value="P:lipopolysaccharide core region biosynthetic process"/>
    <property type="evidence" value="ECO:0007669"/>
    <property type="project" value="UniProtKB-UniRule"/>
</dbReference>
<feature type="active site" description="Proton acceptor" evidence="7">
    <location>
        <position position="60"/>
    </location>
</feature>
<dbReference type="Proteomes" id="UP000008459">
    <property type="component" value="Chromosome"/>
</dbReference>
<dbReference type="Gene3D" id="3.40.50.11720">
    <property type="entry name" value="3-Deoxy-D-manno-octulosonic-acid transferase, N-terminal domain"/>
    <property type="match status" value="1"/>
</dbReference>
<gene>
    <name evidence="11" type="ORF">HMPREF0462_1011</name>
</gene>
<comment type="similarity">
    <text evidence="9">Belongs to the glycosyltransferase group 1 family.</text>
</comment>
<feature type="domain" description="3-deoxy-D-manno-octulosonic-acid transferase N-terminal" evidence="10">
    <location>
        <begin position="34"/>
        <end position="202"/>
    </location>
</feature>
<dbReference type="PANTHER" id="PTHR42755">
    <property type="entry name" value="3-DEOXY-MANNO-OCTULOSONATE CYTIDYLYLTRANSFERASE"/>
    <property type="match status" value="1"/>
</dbReference>
<dbReference type="UniPathway" id="UPA00958"/>
<dbReference type="HOGENOM" id="CLU_036146_2_0_7"/>
<dbReference type="KEGG" id="hpx:HMPREF0462_1011"/>
<dbReference type="SUPFAM" id="SSF53756">
    <property type="entry name" value="UDP-Glycosyltransferase/glycogen phosphorylase"/>
    <property type="match status" value="1"/>
</dbReference>
<dbReference type="PANTHER" id="PTHR42755:SF1">
    <property type="entry name" value="3-DEOXY-D-MANNO-OCTULOSONIC ACID TRANSFERASE, MITOCHONDRIAL-RELATED"/>
    <property type="match status" value="1"/>
</dbReference>
<evidence type="ECO:0000256" key="5">
    <source>
        <dbReference type="ARBA" id="ARBA00031445"/>
    </source>
</evidence>
<reference evidence="11 12" key="1">
    <citation type="submission" date="2011-03" db="EMBL/GenBank/DDBJ databases">
        <authorList>
            <person name="Muzny D."/>
            <person name="Qin X."/>
            <person name="Deng J."/>
            <person name="Jiang H."/>
            <person name="Liu Y."/>
            <person name="Qu J."/>
            <person name="Song X.-Z."/>
            <person name="Zhang L."/>
            <person name="Thornton R."/>
            <person name="Coyle M."/>
            <person name="Francisco L."/>
            <person name="Jackson L."/>
            <person name="Javaid M."/>
            <person name="Korchina V."/>
            <person name="Kovar C."/>
            <person name="Mata R."/>
            <person name="Mathew T."/>
            <person name="Ngo R."/>
            <person name="Nguyen L."/>
            <person name="Nguyen N."/>
            <person name="Okwuonu G."/>
            <person name="Ongeri F."/>
            <person name="Pham C."/>
            <person name="Simmons D."/>
            <person name="Wilczek-Boney K."/>
            <person name="Hale W."/>
            <person name="Jakkamsetti A."/>
            <person name="Pham P."/>
            <person name="Ruth R."/>
            <person name="San Lucas F."/>
            <person name="Warren J."/>
            <person name="Zhang J."/>
            <person name="Zhao Z."/>
            <person name="Zhou C."/>
            <person name="Zhu D."/>
            <person name="Lee S."/>
            <person name="Bess C."/>
            <person name="Blankenburg K."/>
            <person name="Forbes L."/>
            <person name="Fu Q."/>
            <person name="Gubbala S."/>
            <person name="Hirani K."/>
            <person name="Jayaseelan J.C."/>
            <person name="Lara F."/>
            <person name="Munidasa M."/>
            <person name="Palculict T."/>
            <person name="Patil S."/>
            <person name="Pu L.-L."/>
            <person name="Saada N."/>
            <person name="Tang L."/>
            <person name="Weissenberger G."/>
            <person name="Zhu Y."/>
            <person name="Hemphill L."/>
            <person name="Shang Y."/>
            <person name="Youmans B."/>
            <person name="Ayvaz T."/>
            <person name="Ross M."/>
            <person name="Santibanez J."/>
            <person name="Aqrawi P."/>
            <person name="Gross S."/>
            <person name="Joshi V."/>
            <person name="Fowler G."/>
            <person name="Nazareth L."/>
            <person name="Reid J."/>
            <person name="Worley K."/>
            <person name="Petrosino J."/>
            <person name="Highlander S."/>
            <person name="Gibbs R."/>
            <person name="Gibbs R."/>
        </authorList>
    </citation>
    <scope>NUCLEOTIDE SEQUENCE [LARGE SCALE GENOMIC DNA]</scope>
    <source>
        <strain evidence="11 12">83</strain>
    </source>
</reference>
<accession>F4D6J0</accession>
<feature type="site" description="Transition state stabilizer" evidence="8">
    <location>
        <position position="126"/>
    </location>
</feature>